<evidence type="ECO:0000313" key="2">
    <source>
        <dbReference type="EMBL" id="GJD91628.1"/>
    </source>
</evidence>
<keyword evidence="3" id="KW-1185">Reference proteome</keyword>
<sequence>MPHYDTDDAIWAQVLVLAEACQGESNSFTVVEPFREVDAARPLYVLIHPGDTVQTRSDVAGHSEAEAILGYSAERQEMMADDVERLKKAGWDFVVLHRFSSSYGFGTSNTVDWFEDAIDEMHERGAVLFGDQLEEAAAWLLSEARAVERPAVLLSGSWSSADYGCVAIVGSLLELAGARVHLAPSACISPDGSGEEWKPEAPTPSVEDLVAYGTSATHGPRA</sequence>
<gene>
    <name evidence="2" type="ORF">BHAOGJBA_5176</name>
</gene>
<name>A0AAV4ZTL1_9HYPH</name>
<proteinExistence type="predicted"/>
<dbReference type="RefSeq" id="WP_238231644.1">
    <property type="nucleotide sequence ID" value="NZ_BPQO01000029.1"/>
</dbReference>
<feature type="region of interest" description="Disordered" evidence="1">
    <location>
        <begin position="190"/>
        <end position="222"/>
    </location>
</feature>
<accession>A0AAV4ZTL1</accession>
<dbReference type="AlphaFoldDB" id="A0AAV4ZTL1"/>
<reference evidence="2" key="1">
    <citation type="journal article" date="2016" name="Front. Microbiol.">
        <title>Genome Sequence of the Piezophilic, Mesophilic Sulfate-Reducing Bacterium Desulfovibrio indicus J2T.</title>
        <authorList>
            <person name="Cao J."/>
            <person name="Maignien L."/>
            <person name="Shao Z."/>
            <person name="Alain K."/>
            <person name="Jebbar M."/>
        </authorList>
    </citation>
    <scope>NUCLEOTIDE SEQUENCE</scope>
    <source>
        <strain evidence="2">DSM 16372</strain>
    </source>
</reference>
<protein>
    <submittedName>
        <fullName evidence="2">Uncharacterized protein</fullName>
    </submittedName>
</protein>
<dbReference type="EMBL" id="BPQO01000029">
    <property type="protein sequence ID" value="GJD91628.1"/>
    <property type="molecule type" value="Genomic_DNA"/>
</dbReference>
<evidence type="ECO:0000256" key="1">
    <source>
        <dbReference type="SAM" id="MobiDB-lite"/>
    </source>
</evidence>
<comment type="caution">
    <text evidence="2">The sequence shown here is derived from an EMBL/GenBank/DDBJ whole genome shotgun (WGS) entry which is preliminary data.</text>
</comment>
<reference evidence="2" key="2">
    <citation type="submission" date="2021-08" db="EMBL/GenBank/DDBJ databases">
        <authorList>
            <person name="Tani A."/>
            <person name="Ola A."/>
            <person name="Ogura Y."/>
            <person name="Katsura K."/>
            <person name="Hayashi T."/>
        </authorList>
    </citation>
    <scope>NUCLEOTIDE SEQUENCE</scope>
    <source>
        <strain evidence="2">DSM 16372</strain>
    </source>
</reference>
<evidence type="ECO:0000313" key="3">
    <source>
        <dbReference type="Proteomes" id="UP001055247"/>
    </source>
</evidence>
<dbReference type="Proteomes" id="UP001055247">
    <property type="component" value="Unassembled WGS sequence"/>
</dbReference>
<organism evidence="2 3">
    <name type="scientific">Methylobacterium hispanicum</name>
    <dbReference type="NCBI Taxonomy" id="270350"/>
    <lineage>
        <taxon>Bacteria</taxon>
        <taxon>Pseudomonadati</taxon>
        <taxon>Pseudomonadota</taxon>
        <taxon>Alphaproteobacteria</taxon>
        <taxon>Hyphomicrobiales</taxon>
        <taxon>Methylobacteriaceae</taxon>
        <taxon>Methylobacterium</taxon>
    </lineage>
</organism>